<protein>
    <submittedName>
        <fullName evidence="1">Phosphatases II</fullName>
    </submittedName>
</protein>
<name>A0ACB8TJ98_9AGAM</name>
<reference evidence="1" key="2">
    <citation type="journal article" date="2022" name="New Phytol.">
        <title>Evolutionary transition to the ectomycorrhizal habit in the genomes of a hyperdiverse lineage of mushroom-forming fungi.</title>
        <authorList>
            <person name="Looney B."/>
            <person name="Miyauchi S."/>
            <person name="Morin E."/>
            <person name="Drula E."/>
            <person name="Courty P.E."/>
            <person name="Kohler A."/>
            <person name="Kuo A."/>
            <person name="LaButti K."/>
            <person name="Pangilinan J."/>
            <person name="Lipzen A."/>
            <person name="Riley R."/>
            <person name="Andreopoulos W."/>
            <person name="He G."/>
            <person name="Johnson J."/>
            <person name="Nolan M."/>
            <person name="Tritt A."/>
            <person name="Barry K.W."/>
            <person name="Grigoriev I.V."/>
            <person name="Nagy L.G."/>
            <person name="Hibbett D."/>
            <person name="Henrissat B."/>
            <person name="Matheny P.B."/>
            <person name="Labbe J."/>
            <person name="Martin F.M."/>
        </authorList>
    </citation>
    <scope>NUCLEOTIDE SEQUENCE</scope>
    <source>
        <strain evidence="1">HHB10654</strain>
    </source>
</reference>
<organism evidence="1 2">
    <name type="scientific">Artomyces pyxidatus</name>
    <dbReference type="NCBI Taxonomy" id="48021"/>
    <lineage>
        <taxon>Eukaryota</taxon>
        <taxon>Fungi</taxon>
        <taxon>Dikarya</taxon>
        <taxon>Basidiomycota</taxon>
        <taxon>Agaricomycotina</taxon>
        <taxon>Agaricomycetes</taxon>
        <taxon>Russulales</taxon>
        <taxon>Auriscalpiaceae</taxon>
        <taxon>Artomyces</taxon>
    </lineage>
</organism>
<dbReference type="Proteomes" id="UP000814140">
    <property type="component" value="Unassembled WGS sequence"/>
</dbReference>
<keyword evidence="2" id="KW-1185">Reference proteome</keyword>
<evidence type="ECO:0000313" key="2">
    <source>
        <dbReference type="Proteomes" id="UP000814140"/>
    </source>
</evidence>
<reference evidence="1" key="1">
    <citation type="submission" date="2021-03" db="EMBL/GenBank/DDBJ databases">
        <authorList>
            <consortium name="DOE Joint Genome Institute"/>
            <person name="Ahrendt S."/>
            <person name="Looney B.P."/>
            <person name="Miyauchi S."/>
            <person name="Morin E."/>
            <person name="Drula E."/>
            <person name="Courty P.E."/>
            <person name="Chicoki N."/>
            <person name="Fauchery L."/>
            <person name="Kohler A."/>
            <person name="Kuo A."/>
            <person name="Labutti K."/>
            <person name="Pangilinan J."/>
            <person name="Lipzen A."/>
            <person name="Riley R."/>
            <person name="Andreopoulos W."/>
            <person name="He G."/>
            <person name="Johnson J."/>
            <person name="Barry K.W."/>
            <person name="Grigoriev I.V."/>
            <person name="Nagy L."/>
            <person name="Hibbett D."/>
            <person name="Henrissat B."/>
            <person name="Matheny P.B."/>
            <person name="Labbe J."/>
            <person name="Martin F."/>
        </authorList>
    </citation>
    <scope>NUCLEOTIDE SEQUENCE</scope>
    <source>
        <strain evidence="1">HHB10654</strain>
    </source>
</reference>
<evidence type="ECO:0000313" key="1">
    <source>
        <dbReference type="EMBL" id="KAI0068524.1"/>
    </source>
</evidence>
<sequence>MPNTATRNIDAIIDNQLYIGNLSAATSLDLRRQFGITHILSVCPDYPSQGPNHLTIPVQDNEYEDLLIHLPAACRFIQTSLNGGGRVLVHCVMGISRSATVIAAYLMMTRHITSHKAIAMIKRTRPQVLPNYGFIKQLQTFCACAYEPTRADATYRAWKRRHRQDVTSFLNCLSDTTCVIPDRLFLSSEFPEDPEQAACLVTYLGLTHCVSLSPAGNLPPSLNLQRIHFDIPSNNRAALLLALPNICTYIRDAVASGGQVLVHCLTESNAAVVVCAYQMLSRGLSYKQAYKALHDALPLFNPTDNFRKHLELFATCNCSPRLDHPQVQAWLAQDSTAARLASMSSPVSLAPTSTSSRRYANVTDRDKAGLRAVTGMPRAGPAGVLAQS</sequence>
<gene>
    <name evidence="1" type="ORF">BV25DRAFT_1843953</name>
</gene>
<dbReference type="EMBL" id="MU277187">
    <property type="protein sequence ID" value="KAI0068524.1"/>
    <property type="molecule type" value="Genomic_DNA"/>
</dbReference>
<accession>A0ACB8TJ98</accession>
<comment type="caution">
    <text evidence="1">The sequence shown here is derived from an EMBL/GenBank/DDBJ whole genome shotgun (WGS) entry which is preliminary data.</text>
</comment>
<proteinExistence type="predicted"/>